<sequence>MFGAKARSDAEAQLAAIGKALATIEFKLDGTILTANQNFLDTLGYSLDEIRGKHHSMFVERSYRDSPAYHDFWAALNRGEFQSSEFKRIAKGGREVWIEASYNPVLDSSGKPIKVVKVATDVTEKKRRSMADGSKIAAINRSQAVIEFKLDGTIVSANENFLSALGYRLDEIQGRHHSMLVEPSQRESAAYREFWAALNRGEVQSGEFMRIGKGGQEVWIIATYNPLLDETGTAFGVVKFATDVTEQKLKNADLAGQIVAIGKSQAVIEFNMDGTIITANENFLNVVGYSLVEIQGKHHRMFVEPAERDSAAYREFWASLNRGQYQAAEYKRLGKNGKEVYIQASYNPIYDLNGRPFKVVKYATDVTRQVLVRMGNERVRGMMESVAAGAEELNASVREISEAMTKSRETALSAVERTTEADSQAQRLSDAAQAMSGIVDLINSITGQINLLALNATIESARAGEAGRGFAVVAAEVKTLASQAKQATDKIGQEIESLNSISGDVVGALMAIKQAIANVSEYVTSTAAAVEEQSTVTNEMSTSMQRAAAEAAAIAAG</sequence>
<dbReference type="InterPro" id="IPR000700">
    <property type="entry name" value="PAS-assoc_C"/>
</dbReference>
<organism evidence="5 6">
    <name type="scientific">Rhodopseudomonas palustris (strain DX-1)</name>
    <dbReference type="NCBI Taxonomy" id="652103"/>
    <lineage>
        <taxon>Bacteria</taxon>
        <taxon>Pseudomonadati</taxon>
        <taxon>Pseudomonadota</taxon>
        <taxon>Alphaproteobacteria</taxon>
        <taxon>Hyphomicrobiales</taxon>
        <taxon>Nitrobacteraceae</taxon>
        <taxon>Rhodopseudomonas</taxon>
    </lineage>
</organism>
<dbReference type="STRING" id="652103.Rpdx1_3286"/>
<dbReference type="HOGENOM" id="CLU_000445_107_26_5"/>
<keyword evidence="1" id="KW-0807">Transducer</keyword>
<feature type="domain" description="Methyl-accepting transducer" evidence="2">
    <location>
        <begin position="383"/>
        <end position="557"/>
    </location>
</feature>
<feature type="domain" description="PAC" evidence="4">
    <location>
        <begin position="326"/>
        <end position="378"/>
    </location>
</feature>
<dbReference type="GO" id="GO:0016020">
    <property type="term" value="C:membrane"/>
    <property type="evidence" value="ECO:0007669"/>
    <property type="project" value="InterPro"/>
</dbReference>
<dbReference type="InterPro" id="IPR004090">
    <property type="entry name" value="Chemotax_Me-accpt_rcpt"/>
</dbReference>
<dbReference type="InterPro" id="IPR004089">
    <property type="entry name" value="MCPsignal_dom"/>
</dbReference>
<dbReference type="SMART" id="SM00283">
    <property type="entry name" value="MA"/>
    <property type="match status" value="1"/>
</dbReference>
<dbReference type="Proteomes" id="UP000001402">
    <property type="component" value="Chromosome"/>
</dbReference>
<dbReference type="PROSITE" id="PS50111">
    <property type="entry name" value="CHEMOTAXIS_TRANSDUC_2"/>
    <property type="match status" value="1"/>
</dbReference>
<dbReference type="BioCyc" id="RPAL652103:RPDX1_RS16215-MONOMER"/>
<evidence type="ECO:0000313" key="6">
    <source>
        <dbReference type="Proteomes" id="UP000001402"/>
    </source>
</evidence>
<proteinExistence type="predicted"/>
<feature type="domain" description="PAS" evidence="3">
    <location>
        <begin position="267"/>
        <end position="323"/>
    </location>
</feature>
<reference evidence="5" key="1">
    <citation type="submission" date="2010-12" db="EMBL/GenBank/DDBJ databases">
        <title>Complete sequence of Rhodopseudomonas palustris DX-1.</title>
        <authorList>
            <consortium name="US DOE Joint Genome Institute"/>
            <person name="Lucas S."/>
            <person name="Copeland A."/>
            <person name="Lapidus A."/>
            <person name="Cheng J.-F."/>
            <person name="Goodwin L."/>
            <person name="Pitluck S."/>
            <person name="Misra M."/>
            <person name="Chertkov O."/>
            <person name="Detter J.C."/>
            <person name="Han C."/>
            <person name="Tapia R."/>
            <person name="Land M."/>
            <person name="Hauser L."/>
            <person name="Kyrpides N."/>
            <person name="Ivanova N."/>
            <person name="Ovchinnikova G."/>
            <person name="Logan B."/>
            <person name="Oda Y."/>
            <person name="Harwood C."/>
            <person name="Woyke T."/>
        </authorList>
    </citation>
    <scope>NUCLEOTIDE SEQUENCE [LARGE SCALE GENOMIC DNA]</scope>
    <source>
        <strain evidence="5">DX-1</strain>
    </source>
</reference>
<evidence type="ECO:0000313" key="5">
    <source>
        <dbReference type="EMBL" id="ADU44859.1"/>
    </source>
</evidence>
<dbReference type="SMART" id="SM00091">
    <property type="entry name" value="PAS"/>
    <property type="match status" value="3"/>
</dbReference>
<dbReference type="GO" id="GO:0007165">
    <property type="term" value="P:signal transduction"/>
    <property type="evidence" value="ECO:0007669"/>
    <property type="project" value="UniProtKB-KW"/>
</dbReference>
<dbReference type="InterPro" id="IPR035965">
    <property type="entry name" value="PAS-like_dom_sf"/>
</dbReference>
<dbReference type="GO" id="GO:0006935">
    <property type="term" value="P:chemotaxis"/>
    <property type="evidence" value="ECO:0007669"/>
    <property type="project" value="InterPro"/>
</dbReference>
<name>E6VPJ9_RHOPX</name>
<feature type="domain" description="PAS" evidence="3">
    <location>
        <begin position="145"/>
        <end position="201"/>
    </location>
</feature>
<dbReference type="Gene3D" id="1.10.287.950">
    <property type="entry name" value="Methyl-accepting chemotaxis protein"/>
    <property type="match status" value="1"/>
</dbReference>
<dbReference type="PANTHER" id="PTHR24422:SF10">
    <property type="entry name" value="CHEMOTAXIS PROTEIN METHYLTRANSFERASE 2"/>
    <property type="match status" value="1"/>
</dbReference>
<dbReference type="InterPro" id="IPR013655">
    <property type="entry name" value="PAS_fold_3"/>
</dbReference>
<dbReference type="EMBL" id="CP002418">
    <property type="protein sequence ID" value="ADU44859.1"/>
    <property type="molecule type" value="Genomic_DNA"/>
</dbReference>
<dbReference type="AlphaFoldDB" id="E6VPJ9"/>
<dbReference type="PROSITE" id="PS50112">
    <property type="entry name" value="PAS"/>
    <property type="match status" value="2"/>
</dbReference>
<dbReference type="KEGG" id="rpx:Rpdx1_3286"/>
<dbReference type="InterPro" id="IPR001610">
    <property type="entry name" value="PAC"/>
</dbReference>
<dbReference type="Pfam" id="PF00015">
    <property type="entry name" value="MCPsignal"/>
    <property type="match status" value="1"/>
</dbReference>
<dbReference type="SUPFAM" id="SSF55785">
    <property type="entry name" value="PYP-like sensor domain (PAS domain)"/>
    <property type="match status" value="3"/>
</dbReference>
<dbReference type="PROSITE" id="PS50113">
    <property type="entry name" value="PAC"/>
    <property type="match status" value="3"/>
</dbReference>
<dbReference type="SUPFAM" id="SSF58104">
    <property type="entry name" value="Methyl-accepting chemotaxis protein (MCP) signaling domain"/>
    <property type="match status" value="1"/>
</dbReference>
<dbReference type="Gene3D" id="3.30.450.20">
    <property type="entry name" value="PAS domain"/>
    <property type="match status" value="3"/>
</dbReference>
<gene>
    <name evidence="5" type="ordered locus">Rpdx1_3286</name>
</gene>
<dbReference type="PANTHER" id="PTHR24422">
    <property type="entry name" value="CHEMOTAXIS PROTEIN METHYLTRANSFERASE"/>
    <property type="match status" value="1"/>
</dbReference>
<dbReference type="OrthoDB" id="9765776at2"/>
<evidence type="ECO:0000259" key="2">
    <source>
        <dbReference type="PROSITE" id="PS50111"/>
    </source>
</evidence>
<feature type="domain" description="PAC" evidence="4">
    <location>
        <begin position="204"/>
        <end position="256"/>
    </location>
</feature>
<evidence type="ECO:0000256" key="1">
    <source>
        <dbReference type="PROSITE-ProRule" id="PRU00284"/>
    </source>
</evidence>
<protein>
    <submittedName>
        <fullName evidence="5">Methyl-accepting chemotaxis sensory transducer with Pas/Pac sensor</fullName>
    </submittedName>
</protein>
<dbReference type="GO" id="GO:0004888">
    <property type="term" value="F:transmembrane signaling receptor activity"/>
    <property type="evidence" value="ECO:0007669"/>
    <property type="project" value="InterPro"/>
</dbReference>
<dbReference type="Pfam" id="PF08447">
    <property type="entry name" value="PAS_3"/>
    <property type="match status" value="3"/>
</dbReference>
<dbReference type="PRINTS" id="PR00260">
    <property type="entry name" value="CHEMTRNSDUCR"/>
</dbReference>
<dbReference type="SMART" id="SM00086">
    <property type="entry name" value="PAC"/>
    <property type="match status" value="3"/>
</dbReference>
<dbReference type="eggNOG" id="COG0840">
    <property type="taxonomic scope" value="Bacteria"/>
</dbReference>
<evidence type="ECO:0000259" key="3">
    <source>
        <dbReference type="PROSITE" id="PS50112"/>
    </source>
</evidence>
<dbReference type="InterPro" id="IPR050903">
    <property type="entry name" value="Bact_Chemotaxis_MeTrfase"/>
</dbReference>
<accession>E6VPJ9</accession>
<feature type="domain" description="PAC" evidence="4">
    <location>
        <begin position="82"/>
        <end position="134"/>
    </location>
</feature>
<dbReference type="InterPro" id="IPR000014">
    <property type="entry name" value="PAS"/>
</dbReference>
<dbReference type="CDD" id="cd00130">
    <property type="entry name" value="PAS"/>
    <property type="match status" value="3"/>
</dbReference>
<evidence type="ECO:0000259" key="4">
    <source>
        <dbReference type="PROSITE" id="PS50113"/>
    </source>
</evidence>
<dbReference type="NCBIfam" id="TIGR00229">
    <property type="entry name" value="sensory_box"/>
    <property type="match status" value="3"/>
</dbReference>